<reference evidence="6 7" key="1">
    <citation type="submission" date="2019-02" db="EMBL/GenBank/DDBJ databases">
        <title>Siculibacillus lacustris gen. nov., sp. nov., a new rosette-forming bacterium isolated from a freshwater crater lake (Lake St. Ana, Romania).</title>
        <authorList>
            <person name="Felfoldi T."/>
            <person name="Marton Z."/>
            <person name="Szabo A."/>
            <person name="Mentes A."/>
            <person name="Boka K."/>
            <person name="Marialigeti K."/>
            <person name="Mathe I."/>
            <person name="Koncz M."/>
            <person name="Schumann P."/>
            <person name="Toth E."/>
        </authorList>
    </citation>
    <scope>NUCLEOTIDE SEQUENCE [LARGE SCALE GENOMIC DNA]</scope>
    <source>
        <strain evidence="6 7">SA-279</strain>
    </source>
</reference>
<evidence type="ECO:0000256" key="4">
    <source>
        <dbReference type="ARBA" id="ARBA00023163"/>
    </source>
</evidence>
<dbReference type="Proteomes" id="UP000292781">
    <property type="component" value="Unassembled WGS sequence"/>
</dbReference>
<keyword evidence="4" id="KW-0804">Transcription</keyword>
<dbReference type="AlphaFoldDB" id="A0A4Q9VKY1"/>
<sequence>MQRNSDRTGTFERDDLDWDEIRTFAEVVDTGSFSEAAQVLGVNQATVSRRIARLEDCARTALFERSGGGAALAAEAQELAEIAARIRRQAHEFADALKSLRTANGAVRIKATERVYNYMLTPLVTGVHMGPLQEVMARRPDLLMPGIRLVSAEAGGEAEIALVWSAPGATPEADPDDKVRRLARLRYGVFYTDPYFADGRRPVPRVLDDLARDHMLVSLPRLAGTEDWNAWGRWFAVVEKAGERATVVEWSSVSERLVLSGAALALLPVYTPCLNPSLRELPLEDAPIYLDLWKVTRRAAARRADVREIAEKLIAIFAEVDWTTTRTGPP</sequence>
<dbReference type="InterPro" id="IPR000847">
    <property type="entry name" value="LysR_HTH_N"/>
</dbReference>
<keyword evidence="2" id="KW-0805">Transcription regulation</keyword>
<dbReference type="GO" id="GO:0003700">
    <property type="term" value="F:DNA-binding transcription factor activity"/>
    <property type="evidence" value="ECO:0007669"/>
    <property type="project" value="InterPro"/>
</dbReference>
<dbReference type="InterPro" id="IPR036388">
    <property type="entry name" value="WH-like_DNA-bd_sf"/>
</dbReference>
<evidence type="ECO:0000259" key="5">
    <source>
        <dbReference type="PROSITE" id="PS50931"/>
    </source>
</evidence>
<evidence type="ECO:0000313" key="7">
    <source>
        <dbReference type="Proteomes" id="UP000292781"/>
    </source>
</evidence>
<dbReference type="PRINTS" id="PR00039">
    <property type="entry name" value="HTHLYSR"/>
</dbReference>
<keyword evidence="7" id="KW-1185">Reference proteome</keyword>
<dbReference type="SUPFAM" id="SSF53850">
    <property type="entry name" value="Periplasmic binding protein-like II"/>
    <property type="match status" value="1"/>
</dbReference>
<dbReference type="PANTHER" id="PTHR30579">
    <property type="entry name" value="TRANSCRIPTIONAL REGULATOR"/>
    <property type="match status" value="1"/>
</dbReference>
<dbReference type="PANTHER" id="PTHR30579:SF3">
    <property type="entry name" value="TRANSCRIPTIONAL REGULATORY PROTEIN"/>
    <property type="match status" value="1"/>
</dbReference>
<dbReference type="InterPro" id="IPR036390">
    <property type="entry name" value="WH_DNA-bd_sf"/>
</dbReference>
<dbReference type="PROSITE" id="PS50931">
    <property type="entry name" value="HTH_LYSR"/>
    <property type="match status" value="1"/>
</dbReference>
<evidence type="ECO:0000256" key="1">
    <source>
        <dbReference type="ARBA" id="ARBA00009437"/>
    </source>
</evidence>
<dbReference type="Pfam" id="PF00126">
    <property type="entry name" value="HTH_1"/>
    <property type="match status" value="1"/>
</dbReference>
<keyword evidence="3" id="KW-0238">DNA-binding</keyword>
<gene>
    <name evidence="6" type="ORF">EYW49_14765</name>
</gene>
<dbReference type="EMBL" id="SJFN01000022">
    <property type="protein sequence ID" value="TBW36105.1"/>
    <property type="molecule type" value="Genomic_DNA"/>
</dbReference>
<comment type="caution">
    <text evidence="6">The sequence shown here is derived from an EMBL/GenBank/DDBJ whole genome shotgun (WGS) entry which is preliminary data.</text>
</comment>
<dbReference type="InterPro" id="IPR050176">
    <property type="entry name" value="LTTR"/>
</dbReference>
<dbReference type="GO" id="GO:0003677">
    <property type="term" value="F:DNA binding"/>
    <property type="evidence" value="ECO:0007669"/>
    <property type="project" value="UniProtKB-KW"/>
</dbReference>
<protein>
    <submittedName>
        <fullName evidence="6">LysR family transcriptional regulator</fullName>
    </submittedName>
</protein>
<dbReference type="OrthoDB" id="9787460at2"/>
<evidence type="ECO:0000313" key="6">
    <source>
        <dbReference type="EMBL" id="TBW36105.1"/>
    </source>
</evidence>
<evidence type="ECO:0000256" key="3">
    <source>
        <dbReference type="ARBA" id="ARBA00023125"/>
    </source>
</evidence>
<comment type="similarity">
    <text evidence="1">Belongs to the LysR transcriptional regulatory family.</text>
</comment>
<dbReference type="RefSeq" id="WP_131310357.1">
    <property type="nucleotide sequence ID" value="NZ_SJFN01000022.1"/>
</dbReference>
<accession>A0A4Q9VKY1</accession>
<feature type="domain" description="HTH lysR-type" evidence="5">
    <location>
        <begin position="16"/>
        <end position="73"/>
    </location>
</feature>
<proteinExistence type="inferred from homology"/>
<dbReference type="SUPFAM" id="SSF46785">
    <property type="entry name" value="Winged helix' DNA-binding domain"/>
    <property type="match status" value="1"/>
</dbReference>
<evidence type="ECO:0000256" key="2">
    <source>
        <dbReference type="ARBA" id="ARBA00023015"/>
    </source>
</evidence>
<dbReference type="Gene3D" id="1.10.10.10">
    <property type="entry name" value="Winged helix-like DNA-binding domain superfamily/Winged helix DNA-binding domain"/>
    <property type="match status" value="1"/>
</dbReference>
<name>A0A4Q9VKY1_9HYPH</name>
<organism evidence="6 7">
    <name type="scientific">Siculibacillus lacustris</name>
    <dbReference type="NCBI Taxonomy" id="1549641"/>
    <lineage>
        <taxon>Bacteria</taxon>
        <taxon>Pseudomonadati</taxon>
        <taxon>Pseudomonadota</taxon>
        <taxon>Alphaproteobacteria</taxon>
        <taxon>Hyphomicrobiales</taxon>
        <taxon>Ancalomicrobiaceae</taxon>
        <taxon>Siculibacillus</taxon>
    </lineage>
</organism>